<dbReference type="AlphaFoldDB" id="A0A139IR53"/>
<evidence type="ECO:0000313" key="3">
    <source>
        <dbReference type="Proteomes" id="UP000073492"/>
    </source>
</evidence>
<evidence type="ECO:0000256" key="1">
    <source>
        <dbReference type="SAM" id="MobiDB-lite"/>
    </source>
</evidence>
<proteinExistence type="predicted"/>
<gene>
    <name evidence="2" type="ORF">AC579_5816</name>
</gene>
<feature type="region of interest" description="Disordered" evidence="1">
    <location>
        <begin position="1"/>
        <end position="26"/>
    </location>
</feature>
<keyword evidence="3" id="KW-1185">Reference proteome</keyword>
<comment type="caution">
    <text evidence="2">The sequence shown here is derived from an EMBL/GenBank/DDBJ whole genome shotgun (WGS) entry which is preliminary data.</text>
</comment>
<sequence length="115" mass="13211">MSTPLSDSRSGCKPRSLSGIRRSIDRRREPIERLNRELEDLLQQESQASRLLDLPRELRDLVYEYAVAHSGKVFPAPEKYHDERVTDADNYKQPQGQLVAVNKQIRAEAAETMFA</sequence>
<dbReference type="EMBL" id="LFZO01000023">
    <property type="protein sequence ID" value="KXT17233.1"/>
    <property type="molecule type" value="Genomic_DNA"/>
</dbReference>
<protein>
    <submittedName>
        <fullName evidence="2">Uncharacterized protein</fullName>
    </submittedName>
</protein>
<dbReference type="Proteomes" id="UP000073492">
    <property type="component" value="Unassembled WGS sequence"/>
</dbReference>
<name>A0A139IR53_9PEZI</name>
<accession>A0A139IR53</accession>
<organism evidence="2 3">
    <name type="scientific">Pseudocercospora musae</name>
    <dbReference type="NCBI Taxonomy" id="113226"/>
    <lineage>
        <taxon>Eukaryota</taxon>
        <taxon>Fungi</taxon>
        <taxon>Dikarya</taxon>
        <taxon>Ascomycota</taxon>
        <taxon>Pezizomycotina</taxon>
        <taxon>Dothideomycetes</taxon>
        <taxon>Dothideomycetidae</taxon>
        <taxon>Mycosphaerellales</taxon>
        <taxon>Mycosphaerellaceae</taxon>
        <taxon>Pseudocercospora</taxon>
    </lineage>
</organism>
<evidence type="ECO:0000313" key="2">
    <source>
        <dbReference type="EMBL" id="KXT17233.1"/>
    </source>
</evidence>
<reference evidence="2 3" key="1">
    <citation type="submission" date="2015-07" db="EMBL/GenBank/DDBJ databases">
        <title>Comparative genomics of the Sigatoka disease complex on banana suggests a link between parallel evolutionary changes in Pseudocercospora fijiensis and Pseudocercospora eumusae and increased virulence on the banana host.</title>
        <authorList>
            <person name="Chang T.-C."/>
            <person name="Salvucci A."/>
            <person name="Crous P.W."/>
            <person name="Stergiopoulos I."/>
        </authorList>
    </citation>
    <scope>NUCLEOTIDE SEQUENCE [LARGE SCALE GENOMIC DNA]</scope>
    <source>
        <strain evidence="2 3">CBS 116634</strain>
    </source>
</reference>